<gene>
    <name evidence="3" type="ORF">DDE83_005841</name>
</gene>
<proteinExistence type="predicted"/>
<keyword evidence="4" id="KW-1185">Reference proteome</keyword>
<dbReference type="Proteomes" id="UP000249619">
    <property type="component" value="Unassembled WGS sequence"/>
</dbReference>
<feature type="signal peptide" evidence="2">
    <location>
        <begin position="1"/>
        <end position="19"/>
    </location>
</feature>
<accession>A0A364N0Q3</accession>
<keyword evidence="2" id="KW-0732">Signal</keyword>
<feature type="region of interest" description="Disordered" evidence="1">
    <location>
        <begin position="85"/>
        <end position="105"/>
    </location>
</feature>
<dbReference type="EMBL" id="QGDH01000083">
    <property type="protein sequence ID" value="RAR08718.1"/>
    <property type="molecule type" value="Genomic_DNA"/>
</dbReference>
<evidence type="ECO:0000256" key="1">
    <source>
        <dbReference type="SAM" id="MobiDB-lite"/>
    </source>
</evidence>
<organism evidence="3 4">
    <name type="scientific">Stemphylium lycopersici</name>
    <name type="common">Tomato gray leaf spot disease fungus</name>
    <name type="synonym">Thyrospora lycopersici</name>
    <dbReference type="NCBI Taxonomy" id="183478"/>
    <lineage>
        <taxon>Eukaryota</taxon>
        <taxon>Fungi</taxon>
        <taxon>Dikarya</taxon>
        <taxon>Ascomycota</taxon>
        <taxon>Pezizomycotina</taxon>
        <taxon>Dothideomycetes</taxon>
        <taxon>Pleosporomycetidae</taxon>
        <taxon>Pleosporales</taxon>
        <taxon>Pleosporineae</taxon>
        <taxon>Pleosporaceae</taxon>
        <taxon>Stemphylium</taxon>
    </lineage>
</organism>
<feature type="chain" id="PRO_5016800555" evidence="2">
    <location>
        <begin position="20"/>
        <end position="166"/>
    </location>
</feature>
<protein>
    <submittedName>
        <fullName evidence="3">Uncharacterized protein</fullName>
    </submittedName>
</protein>
<comment type="caution">
    <text evidence="3">The sequence shown here is derived from an EMBL/GenBank/DDBJ whole genome shotgun (WGS) entry which is preliminary data.</text>
</comment>
<evidence type="ECO:0000256" key="2">
    <source>
        <dbReference type="SAM" id="SignalP"/>
    </source>
</evidence>
<feature type="compositionally biased region" description="Acidic residues" evidence="1">
    <location>
        <begin position="91"/>
        <end position="101"/>
    </location>
</feature>
<reference evidence="4" key="1">
    <citation type="submission" date="2018-05" db="EMBL/GenBank/DDBJ databases">
        <title>Draft genome sequence of Stemphylium lycopersici strain CIDEFI 213.</title>
        <authorList>
            <person name="Medina R."/>
            <person name="Franco M.E.E."/>
            <person name="Lucentini C.G."/>
            <person name="Saparrat M.C.N."/>
            <person name="Balatti P.A."/>
        </authorList>
    </citation>
    <scope>NUCLEOTIDE SEQUENCE [LARGE SCALE GENOMIC DNA]</scope>
    <source>
        <strain evidence="4">CIDEFI 213</strain>
    </source>
</reference>
<dbReference type="AlphaFoldDB" id="A0A364N0Q3"/>
<sequence>MKLITSIIILLGLIATALCTAVPRTVLPDCTKVNNGTITCASGNIFGNSIFECVDLHWNYIEMCNDPYTHCIDGACVSTSSNQDRNNNNNIDDDDDDDDDLPPVFPHEDATTAAAKCKENELKCLAQNGQGKDGAVYKCTNGFWKMIQDCSSYERCVSKPAPHCAW</sequence>
<evidence type="ECO:0000313" key="4">
    <source>
        <dbReference type="Proteomes" id="UP000249619"/>
    </source>
</evidence>
<name>A0A364N0Q3_STELY</name>
<evidence type="ECO:0000313" key="3">
    <source>
        <dbReference type="EMBL" id="RAR08718.1"/>
    </source>
</evidence>